<evidence type="ECO:0000256" key="5">
    <source>
        <dbReference type="RuleBase" id="RU003762"/>
    </source>
</evidence>
<dbReference type="InterPro" id="IPR013517">
    <property type="entry name" value="FG-GAP"/>
</dbReference>
<dbReference type="InterPro" id="IPR000413">
    <property type="entry name" value="Integrin_alpha"/>
</dbReference>
<evidence type="ECO:0008006" key="8">
    <source>
        <dbReference type="Google" id="ProtNLM"/>
    </source>
</evidence>
<dbReference type="AlphaFoldDB" id="A0A060YDD0"/>
<dbReference type="GO" id="GO:0007160">
    <property type="term" value="P:cell-matrix adhesion"/>
    <property type="evidence" value="ECO:0007669"/>
    <property type="project" value="TreeGrafter"/>
</dbReference>
<dbReference type="GO" id="GO:0098609">
    <property type="term" value="P:cell-cell adhesion"/>
    <property type="evidence" value="ECO:0007669"/>
    <property type="project" value="TreeGrafter"/>
</dbReference>
<dbReference type="SMART" id="SM00191">
    <property type="entry name" value="Int_alpha"/>
    <property type="match status" value="2"/>
</dbReference>
<reference evidence="6" key="2">
    <citation type="submission" date="2014-03" db="EMBL/GenBank/DDBJ databases">
        <authorList>
            <person name="Genoscope - CEA"/>
        </authorList>
    </citation>
    <scope>NUCLEOTIDE SEQUENCE</scope>
</reference>
<comment type="subcellular location">
    <subcellularLocation>
        <location evidence="5">Membrane</location>
        <topology evidence="5">Single-pass type I membrane protein</topology>
    </subcellularLocation>
</comment>
<gene>
    <name evidence="6" type="ORF">GSONMT00017559001</name>
</gene>
<keyword evidence="1" id="KW-0732">Signal</keyword>
<dbReference type="SUPFAM" id="SSF69318">
    <property type="entry name" value="Integrin alpha N-terminal domain"/>
    <property type="match status" value="1"/>
</dbReference>
<dbReference type="Pfam" id="PF01839">
    <property type="entry name" value="FG-GAP"/>
    <property type="match status" value="1"/>
</dbReference>
<keyword evidence="3" id="KW-0325">Glycoprotein</keyword>
<feature type="repeat" description="FG-GAP" evidence="4">
    <location>
        <begin position="91"/>
        <end position="150"/>
    </location>
</feature>
<comment type="similarity">
    <text evidence="5">Belongs to the integrin alpha chain family.</text>
</comment>
<evidence type="ECO:0000256" key="3">
    <source>
        <dbReference type="ARBA" id="ARBA00023180"/>
    </source>
</evidence>
<proteinExistence type="inferred from homology"/>
<keyword evidence="5" id="KW-0401">Integrin</keyword>
<dbReference type="PRINTS" id="PR01185">
    <property type="entry name" value="INTEGRINA"/>
</dbReference>
<keyword evidence="5" id="KW-0675">Receptor</keyword>
<evidence type="ECO:0000313" key="7">
    <source>
        <dbReference type="Proteomes" id="UP000193380"/>
    </source>
</evidence>
<sequence>MVCGQFQELVVMGAPGSYYWTGTVKVYNLTSSTFYNPNKEEVDSHRYSYLGYAVTAGHFSSPNFIDVAAGAPQHSGGGKVYIFRIDGGSLVKIFQASGKMMGSYFGSSLCAVDLNRDGLSDLLVGAPMHSTLRDEGQVSVYLSKGNGVMEQAELLNGDDAYNAHFGECITAIGDIDDDGYQGKCLSTKSLCFQV</sequence>
<reference evidence="6" key="1">
    <citation type="journal article" date="2014" name="Nat. Commun.">
        <title>The rainbow trout genome provides novel insights into evolution after whole-genome duplication in vertebrates.</title>
        <authorList>
            <person name="Berthelot C."/>
            <person name="Brunet F."/>
            <person name="Chalopin D."/>
            <person name="Juanchich A."/>
            <person name="Bernard M."/>
            <person name="Noel B."/>
            <person name="Bento P."/>
            <person name="Da Silva C."/>
            <person name="Labadie K."/>
            <person name="Alberti A."/>
            <person name="Aury J.M."/>
            <person name="Louis A."/>
            <person name="Dehais P."/>
            <person name="Bardou P."/>
            <person name="Montfort J."/>
            <person name="Klopp C."/>
            <person name="Cabau C."/>
            <person name="Gaspin C."/>
            <person name="Thorgaard G.H."/>
            <person name="Boussaha M."/>
            <person name="Quillet E."/>
            <person name="Guyomard R."/>
            <person name="Galiana D."/>
            <person name="Bobe J."/>
            <person name="Volff J.N."/>
            <person name="Genet C."/>
            <person name="Wincker P."/>
            <person name="Jaillon O."/>
            <person name="Roest Crollius H."/>
            <person name="Guiguen Y."/>
        </authorList>
    </citation>
    <scope>NUCLEOTIDE SEQUENCE [LARGE SCALE GENOMIC DNA]</scope>
</reference>
<dbReference type="Proteomes" id="UP000193380">
    <property type="component" value="Unassembled WGS sequence"/>
</dbReference>
<dbReference type="GO" id="GO:0007229">
    <property type="term" value="P:integrin-mediated signaling pathway"/>
    <property type="evidence" value="ECO:0007669"/>
    <property type="project" value="UniProtKB-KW"/>
</dbReference>
<organism evidence="6 7">
    <name type="scientific">Oncorhynchus mykiss</name>
    <name type="common">Rainbow trout</name>
    <name type="synonym">Salmo gairdneri</name>
    <dbReference type="NCBI Taxonomy" id="8022"/>
    <lineage>
        <taxon>Eukaryota</taxon>
        <taxon>Metazoa</taxon>
        <taxon>Chordata</taxon>
        <taxon>Craniata</taxon>
        <taxon>Vertebrata</taxon>
        <taxon>Euteleostomi</taxon>
        <taxon>Actinopterygii</taxon>
        <taxon>Neopterygii</taxon>
        <taxon>Teleostei</taxon>
        <taxon>Protacanthopterygii</taxon>
        <taxon>Salmoniformes</taxon>
        <taxon>Salmonidae</taxon>
        <taxon>Salmoninae</taxon>
        <taxon>Oncorhynchus</taxon>
    </lineage>
</organism>
<protein>
    <recommendedName>
        <fullName evidence="8">Integrin alpha-2 domain-containing protein</fullName>
    </recommendedName>
</protein>
<evidence type="ECO:0000256" key="2">
    <source>
        <dbReference type="ARBA" id="ARBA00022737"/>
    </source>
</evidence>
<dbReference type="GO" id="GO:0009897">
    <property type="term" value="C:external side of plasma membrane"/>
    <property type="evidence" value="ECO:0007669"/>
    <property type="project" value="TreeGrafter"/>
</dbReference>
<evidence type="ECO:0000256" key="1">
    <source>
        <dbReference type="ARBA" id="ARBA00022729"/>
    </source>
</evidence>
<dbReference type="Gene3D" id="2.130.10.130">
    <property type="entry name" value="Integrin alpha, N-terminal"/>
    <property type="match status" value="1"/>
</dbReference>
<dbReference type="GO" id="GO:0033627">
    <property type="term" value="P:cell adhesion mediated by integrin"/>
    <property type="evidence" value="ECO:0007669"/>
    <property type="project" value="TreeGrafter"/>
</dbReference>
<keyword evidence="2" id="KW-0677">Repeat</keyword>
<dbReference type="GO" id="GO:0008305">
    <property type="term" value="C:integrin complex"/>
    <property type="evidence" value="ECO:0007669"/>
    <property type="project" value="InterPro"/>
</dbReference>
<dbReference type="InterPro" id="IPR028994">
    <property type="entry name" value="Integrin_alpha_N"/>
</dbReference>
<evidence type="ECO:0000313" key="6">
    <source>
        <dbReference type="EMBL" id="CDQ87155.1"/>
    </source>
</evidence>
<keyword evidence="5" id="KW-0130">Cell adhesion</keyword>
<dbReference type="PROSITE" id="PS51470">
    <property type="entry name" value="FG_GAP"/>
    <property type="match status" value="2"/>
</dbReference>
<dbReference type="InterPro" id="IPR013519">
    <property type="entry name" value="Int_alpha_beta-p"/>
</dbReference>
<dbReference type="STRING" id="8022.A0A060YDD0"/>
<dbReference type="EMBL" id="FR907714">
    <property type="protein sequence ID" value="CDQ87155.1"/>
    <property type="molecule type" value="Genomic_DNA"/>
</dbReference>
<evidence type="ECO:0000256" key="4">
    <source>
        <dbReference type="PROSITE-ProRule" id="PRU00803"/>
    </source>
</evidence>
<dbReference type="GO" id="GO:0005178">
    <property type="term" value="F:integrin binding"/>
    <property type="evidence" value="ECO:0007669"/>
    <property type="project" value="TreeGrafter"/>
</dbReference>
<dbReference type="PANTHER" id="PTHR23220">
    <property type="entry name" value="INTEGRIN ALPHA"/>
    <property type="match status" value="1"/>
</dbReference>
<dbReference type="PANTHER" id="PTHR23220:SF69">
    <property type="entry name" value="INTEGRIN ALPHA-9"/>
    <property type="match status" value="1"/>
</dbReference>
<feature type="repeat" description="FG-GAP" evidence="4">
    <location>
        <begin position="36"/>
        <end position="90"/>
    </location>
</feature>
<dbReference type="PaxDb" id="8022-A0A060YDD0"/>
<accession>A0A060YDD0</accession>
<name>A0A060YDD0_ONCMY</name>